<dbReference type="Proteomes" id="UP000317650">
    <property type="component" value="Chromosome 10"/>
</dbReference>
<evidence type="ECO:0000313" key="2">
    <source>
        <dbReference type="Proteomes" id="UP000317650"/>
    </source>
</evidence>
<sequence>MWALIEYFLHANTSKINHDSAAMTQMLTAPYLGMRSPEEGDEVIDLSLFLWRLRNNHCICACNSQGLAESNAELQRRGLCLVPVFAMVELLDQEDYGLNFY</sequence>
<evidence type="ECO:0000313" key="1">
    <source>
        <dbReference type="EMBL" id="THU54365.1"/>
    </source>
</evidence>
<proteinExistence type="predicted"/>
<dbReference type="EMBL" id="PYDT01000008">
    <property type="protein sequence ID" value="THU54365.1"/>
    <property type="molecule type" value="Genomic_DNA"/>
</dbReference>
<accession>A0A4S8IZJ8</accession>
<comment type="caution">
    <text evidence="1">The sequence shown here is derived from an EMBL/GenBank/DDBJ whole genome shotgun (WGS) entry which is preliminary data.</text>
</comment>
<organism evidence="1 2">
    <name type="scientific">Musa balbisiana</name>
    <name type="common">Banana</name>
    <dbReference type="NCBI Taxonomy" id="52838"/>
    <lineage>
        <taxon>Eukaryota</taxon>
        <taxon>Viridiplantae</taxon>
        <taxon>Streptophyta</taxon>
        <taxon>Embryophyta</taxon>
        <taxon>Tracheophyta</taxon>
        <taxon>Spermatophyta</taxon>
        <taxon>Magnoliopsida</taxon>
        <taxon>Liliopsida</taxon>
        <taxon>Zingiberales</taxon>
        <taxon>Musaceae</taxon>
        <taxon>Musa</taxon>
    </lineage>
</organism>
<protein>
    <submittedName>
        <fullName evidence="1">Uncharacterized protein</fullName>
    </submittedName>
</protein>
<dbReference type="AlphaFoldDB" id="A0A4S8IZJ8"/>
<name>A0A4S8IZJ8_MUSBA</name>
<keyword evidence="2" id="KW-1185">Reference proteome</keyword>
<gene>
    <name evidence="1" type="ORF">C4D60_Mb10t24330</name>
</gene>
<reference evidence="1 2" key="1">
    <citation type="journal article" date="2019" name="Nat. Plants">
        <title>Genome sequencing of Musa balbisiana reveals subgenome evolution and function divergence in polyploid bananas.</title>
        <authorList>
            <person name="Yao X."/>
        </authorList>
    </citation>
    <scope>NUCLEOTIDE SEQUENCE [LARGE SCALE GENOMIC DNA]</scope>
    <source>
        <strain evidence="2">cv. DH-PKW</strain>
        <tissue evidence="1">Leaves</tissue>
    </source>
</reference>